<evidence type="ECO:0000259" key="6">
    <source>
        <dbReference type="PROSITE" id="PS50893"/>
    </source>
</evidence>
<dbReference type="InterPro" id="IPR017871">
    <property type="entry name" value="ABC_transporter-like_CS"/>
</dbReference>
<dbReference type="GO" id="GO:0005524">
    <property type="term" value="F:ATP binding"/>
    <property type="evidence" value="ECO:0007669"/>
    <property type="project" value="UniProtKB-KW"/>
</dbReference>
<dbReference type="Gene3D" id="3.40.50.300">
    <property type="entry name" value="P-loop containing nucleotide triphosphate hydrolases"/>
    <property type="match status" value="1"/>
</dbReference>
<evidence type="ECO:0000313" key="8">
    <source>
        <dbReference type="Proteomes" id="UP000199645"/>
    </source>
</evidence>
<gene>
    <name evidence="7" type="ORF">SAMN05421541_108225</name>
</gene>
<dbReference type="STRING" id="35752.SAMN05421541_108225"/>
<organism evidence="7 8">
    <name type="scientific">Actinoplanes philippinensis</name>
    <dbReference type="NCBI Taxonomy" id="35752"/>
    <lineage>
        <taxon>Bacteria</taxon>
        <taxon>Bacillati</taxon>
        <taxon>Actinomycetota</taxon>
        <taxon>Actinomycetes</taxon>
        <taxon>Micromonosporales</taxon>
        <taxon>Micromonosporaceae</taxon>
        <taxon>Actinoplanes</taxon>
    </lineage>
</organism>
<dbReference type="InterPro" id="IPR027417">
    <property type="entry name" value="P-loop_NTPase"/>
</dbReference>
<dbReference type="InterPro" id="IPR003439">
    <property type="entry name" value="ABC_transporter-like_ATP-bd"/>
</dbReference>
<evidence type="ECO:0000256" key="5">
    <source>
        <dbReference type="SAM" id="MobiDB-lite"/>
    </source>
</evidence>
<reference evidence="7 8" key="1">
    <citation type="submission" date="2016-10" db="EMBL/GenBank/DDBJ databases">
        <authorList>
            <person name="de Groot N.N."/>
        </authorList>
    </citation>
    <scope>NUCLEOTIDE SEQUENCE [LARGE SCALE GENOMIC DNA]</scope>
    <source>
        <strain evidence="7 8">DSM 43019</strain>
    </source>
</reference>
<feature type="region of interest" description="Disordered" evidence="5">
    <location>
        <begin position="302"/>
        <end position="333"/>
    </location>
</feature>
<protein>
    <submittedName>
        <fullName evidence="7">ABC-2 type transport system ATP-binding protein</fullName>
    </submittedName>
</protein>
<dbReference type="PROSITE" id="PS00211">
    <property type="entry name" value="ABC_TRANSPORTER_1"/>
    <property type="match status" value="1"/>
</dbReference>
<dbReference type="GO" id="GO:0016887">
    <property type="term" value="F:ATP hydrolysis activity"/>
    <property type="evidence" value="ECO:0007669"/>
    <property type="project" value="InterPro"/>
</dbReference>
<comment type="similarity">
    <text evidence="1">Belongs to the ABC transporter superfamily.</text>
</comment>
<accession>A0A1I2HJI5</accession>
<dbReference type="SMART" id="SM00382">
    <property type="entry name" value="AAA"/>
    <property type="match status" value="1"/>
</dbReference>
<dbReference type="InterPro" id="IPR003593">
    <property type="entry name" value="AAA+_ATPase"/>
</dbReference>
<evidence type="ECO:0000313" key="7">
    <source>
        <dbReference type="EMBL" id="SFF29450.1"/>
    </source>
</evidence>
<keyword evidence="4 7" id="KW-0067">ATP-binding</keyword>
<evidence type="ECO:0000256" key="1">
    <source>
        <dbReference type="ARBA" id="ARBA00005417"/>
    </source>
</evidence>
<dbReference type="PANTHER" id="PTHR43335:SF4">
    <property type="entry name" value="ABC TRANSPORTER, ATP-BINDING PROTEIN"/>
    <property type="match status" value="1"/>
</dbReference>
<proteinExistence type="inferred from homology"/>
<dbReference type="SUPFAM" id="SSF52540">
    <property type="entry name" value="P-loop containing nucleoside triphosphate hydrolases"/>
    <property type="match status" value="1"/>
</dbReference>
<feature type="domain" description="ABC transporter" evidence="6">
    <location>
        <begin position="5"/>
        <end position="230"/>
    </location>
</feature>
<keyword evidence="2" id="KW-0813">Transport</keyword>
<evidence type="ECO:0000256" key="3">
    <source>
        <dbReference type="ARBA" id="ARBA00022741"/>
    </source>
</evidence>
<sequence length="333" mass="34621">MGRMIELLELTKRYGPATAVDRLSFEVRPGAVTGFLGPNGAGKSTTMRMLLGLHRPTSGQALINGRRYDRIRRPLHEVGAVLDADAAHPGRSAFTHLACLARGNGIGKARVSAVLQQVGLESAAHQRVGGFSLGMRQRLGIAGALLGDPAVVLLDEPVNGLDAAGIRWIRSTLRSLAAEGRTVLLSSHLMSEMAVTVDRVLIIGRGRLLEDTSVDEMRQRFEQDVLVRTPRPADLTAVLARLGATVGTTGDGALIAVGVDAAAIGDAAAAAGIPIHALTPRSATLEDVYLQMTSSTTTYRAAAPSSALSPTDSAPASASVSASASASASEENH</sequence>
<name>A0A1I2HJI5_9ACTN</name>
<dbReference type="EMBL" id="FONV01000008">
    <property type="protein sequence ID" value="SFF29450.1"/>
    <property type="molecule type" value="Genomic_DNA"/>
</dbReference>
<keyword evidence="3" id="KW-0547">Nucleotide-binding</keyword>
<keyword evidence="8" id="KW-1185">Reference proteome</keyword>
<dbReference type="PROSITE" id="PS50893">
    <property type="entry name" value="ABC_TRANSPORTER_2"/>
    <property type="match status" value="1"/>
</dbReference>
<dbReference type="Pfam" id="PF00005">
    <property type="entry name" value="ABC_tran"/>
    <property type="match status" value="1"/>
</dbReference>
<evidence type="ECO:0000256" key="2">
    <source>
        <dbReference type="ARBA" id="ARBA00022448"/>
    </source>
</evidence>
<evidence type="ECO:0000256" key="4">
    <source>
        <dbReference type="ARBA" id="ARBA00022840"/>
    </source>
</evidence>
<dbReference type="PANTHER" id="PTHR43335">
    <property type="entry name" value="ABC TRANSPORTER, ATP-BINDING PROTEIN"/>
    <property type="match status" value="1"/>
</dbReference>
<dbReference type="Proteomes" id="UP000199645">
    <property type="component" value="Unassembled WGS sequence"/>
</dbReference>
<dbReference type="AlphaFoldDB" id="A0A1I2HJI5"/>